<dbReference type="Proteomes" id="UP000239197">
    <property type="component" value="Chromosome"/>
</dbReference>
<dbReference type="KEGG" id="rox:BV494_04795"/>
<evidence type="ECO:0008006" key="3">
    <source>
        <dbReference type="Google" id="ProtNLM"/>
    </source>
</evidence>
<reference evidence="2" key="1">
    <citation type="submission" date="2017-01" db="EMBL/GenBank/DDBJ databases">
        <title>Genome sequence of Rouxiella sp. ERMR1:05.</title>
        <authorList>
            <person name="Kumar R."/>
            <person name="Singh D."/>
            <person name="Kumar S."/>
        </authorList>
    </citation>
    <scope>NUCLEOTIDE SEQUENCE [LARGE SCALE GENOMIC DNA]</scope>
    <source>
        <strain evidence="2">ERMR1:05</strain>
    </source>
</reference>
<name>A0A2L1UN82_9GAMM</name>
<accession>A0A2L1UN82</accession>
<dbReference type="RefSeq" id="WP_104921818.1">
    <property type="nucleotide sequence ID" value="NZ_CP019062.1"/>
</dbReference>
<protein>
    <recommendedName>
        <fullName evidence="3">Phage tail protein</fullName>
    </recommendedName>
</protein>
<keyword evidence="2" id="KW-1185">Reference proteome</keyword>
<evidence type="ECO:0000313" key="2">
    <source>
        <dbReference type="Proteomes" id="UP000239197"/>
    </source>
</evidence>
<gene>
    <name evidence="1" type="ORF">BV494_04795</name>
</gene>
<sequence>MPQLGYSLGRDVAVDIVTPMGKLRIPKVTKFTSKPKMTSTDVTALSGNTDTLQTPKGWDGQFDAERMDGTLDDFWAQWEANFFNGIDTSGGTITETIQESNGSVSVYRYENVSFHLTNPGDKEGDKTIKQTMTFTANRRKKVA</sequence>
<dbReference type="EMBL" id="CP019062">
    <property type="protein sequence ID" value="AVF34288.1"/>
    <property type="molecule type" value="Genomic_DNA"/>
</dbReference>
<proteinExistence type="predicted"/>
<evidence type="ECO:0000313" key="1">
    <source>
        <dbReference type="EMBL" id="AVF34288.1"/>
    </source>
</evidence>
<dbReference type="AlphaFoldDB" id="A0A2L1UN82"/>
<organism evidence="1 2">
    <name type="scientific">Rahnella sikkimica</name>
    <dbReference type="NCBI Taxonomy" id="1805933"/>
    <lineage>
        <taxon>Bacteria</taxon>
        <taxon>Pseudomonadati</taxon>
        <taxon>Pseudomonadota</taxon>
        <taxon>Gammaproteobacteria</taxon>
        <taxon>Enterobacterales</taxon>
        <taxon>Yersiniaceae</taxon>
        <taxon>Rahnella</taxon>
    </lineage>
</organism>
<dbReference type="OrthoDB" id="6934054at2"/>